<keyword evidence="8" id="KW-0963">Cytoplasm</keyword>
<dbReference type="EMBL" id="NHOI01000002">
    <property type="protein sequence ID" value="OVZ90087.1"/>
    <property type="molecule type" value="Genomic_DNA"/>
</dbReference>
<dbReference type="InterPro" id="IPR031157">
    <property type="entry name" value="G_TR_CS"/>
</dbReference>
<dbReference type="Pfam" id="PF00009">
    <property type="entry name" value="GTP_EFTU"/>
    <property type="match status" value="1"/>
</dbReference>
<dbReference type="Proteomes" id="UP000196440">
    <property type="component" value="Unassembled WGS sequence"/>
</dbReference>
<dbReference type="SUPFAM" id="SSF52540">
    <property type="entry name" value="P-loop containing nucleoside triphosphate hydrolases"/>
    <property type="match status" value="1"/>
</dbReference>
<dbReference type="PANTHER" id="PTHR43261:SF1">
    <property type="entry name" value="RIBOSOME-RELEASING FACTOR 2, MITOCHONDRIAL"/>
    <property type="match status" value="1"/>
</dbReference>
<evidence type="ECO:0000256" key="1">
    <source>
        <dbReference type="ARBA" id="ARBA00005870"/>
    </source>
</evidence>
<dbReference type="CDD" id="cd04088">
    <property type="entry name" value="EFG_mtEFG_II"/>
    <property type="match status" value="1"/>
</dbReference>
<accession>A0A209ABF1</accession>
<dbReference type="FunFam" id="3.30.230.10:FF:000003">
    <property type="entry name" value="Elongation factor G"/>
    <property type="match status" value="1"/>
</dbReference>
<dbReference type="CDD" id="cd01886">
    <property type="entry name" value="EF-G"/>
    <property type="match status" value="1"/>
</dbReference>
<dbReference type="GO" id="GO:0005737">
    <property type="term" value="C:cytoplasm"/>
    <property type="evidence" value="ECO:0007669"/>
    <property type="project" value="UniProtKB-SubCell"/>
</dbReference>
<dbReference type="SMART" id="SM00838">
    <property type="entry name" value="EFG_C"/>
    <property type="match status" value="1"/>
</dbReference>
<evidence type="ECO:0000256" key="8">
    <source>
        <dbReference type="HAMAP-Rule" id="MF_00054"/>
    </source>
</evidence>
<evidence type="ECO:0000256" key="3">
    <source>
        <dbReference type="ARBA" id="ARBA00022741"/>
    </source>
</evidence>
<evidence type="ECO:0000313" key="11">
    <source>
        <dbReference type="Proteomes" id="UP000196440"/>
    </source>
</evidence>
<dbReference type="InterPro" id="IPR009000">
    <property type="entry name" value="Transl_B-barrel_sf"/>
</dbReference>
<evidence type="ECO:0000313" key="10">
    <source>
        <dbReference type="EMBL" id="OVZ90087.1"/>
    </source>
</evidence>
<dbReference type="InterPro" id="IPR000640">
    <property type="entry name" value="EFG_V-like"/>
</dbReference>
<dbReference type="FunFam" id="3.30.70.870:FF:000001">
    <property type="entry name" value="Elongation factor G"/>
    <property type="match status" value="1"/>
</dbReference>
<dbReference type="InterPro" id="IPR005517">
    <property type="entry name" value="Transl_elong_EFG/EF2_IV"/>
</dbReference>
<protein>
    <recommendedName>
        <fullName evidence="2 8">Elongation factor G</fullName>
        <shortName evidence="8">EF-G</shortName>
    </recommendedName>
</protein>
<dbReference type="InterPro" id="IPR009022">
    <property type="entry name" value="EFG_III"/>
</dbReference>
<dbReference type="RefSeq" id="WP_050087448.1">
    <property type="nucleotide sequence ID" value="NZ_CBCPKE010000025.1"/>
</dbReference>
<dbReference type="FunFam" id="3.40.50.300:FF:000029">
    <property type="entry name" value="Elongation factor G"/>
    <property type="match status" value="1"/>
</dbReference>
<keyword evidence="6 8" id="KW-0342">GTP-binding</keyword>
<comment type="function">
    <text evidence="7 8">Catalyzes the GTP-dependent ribosomal translocation step during translation elongation. During this step, the ribosome changes from the pre-translocational (PRE) to the post-translocational (POST) state as the newly formed A-site-bound peptidyl-tRNA and P-site-bound deacylated tRNA move to the P and E sites, respectively. Catalyzes the coordinated movement of the two tRNA molecules, the mRNA and conformational changes in the ribosome.</text>
</comment>
<dbReference type="InterPro" id="IPR005225">
    <property type="entry name" value="Small_GTP-bd"/>
</dbReference>
<dbReference type="GO" id="GO:0005525">
    <property type="term" value="F:GTP binding"/>
    <property type="evidence" value="ECO:0007669"/>
    <property type="project" value="UniProtKB-UniRule"/>
</dbReference>
<dbReference type="PANTHER" id="PTHR43261">
    <property type="entry name" value="TRANSLATION ELONGATION FACTOR G-RELATED"/>
    <property type="match status" value="1"/>
</dbReference>
<evidence type="ECO:0000256" key="5">
    <source>
        <dbReference type="ARBA" id="ARBA00022917"/>
    </source>
</evidence>
<dbReference type="Pfam" id="PF14492">
    <property type="entry name" value="EFG_III"/>
    <property type="match status" value="1"/>
</dbReference>
<comment type="subcellular location">
    <subcellularLocation>
        <location evidence="8">Cytoplasm</location>
    </subcellularLocation>
</comment>
<dbReference type="Gene3D" id="3.30.70.240">
    <property type="match status" value="1"/>
</dbReference>
<keyword evidence="4 8" id="KW-0251">Elongation factor</keyword>
<organism evidence="10 11">
    <name type="scientific">Yersinia intermedia</name>
    <dbReference type="NCBI Taxonomy" id="631"/>
    <lineage>
        <taxon>Bacteria</taxon>
        <taxon>Pseudomonadati</taxon>
        <taxon>Pseudomonadota</taxon>
        <taxon>Gammaproteobacteria</taxon>
        <taxon>Enterobacterales</taxon>
        <taxon>Yersiniaceae</taxon>
        <taxon>Yersinia</taxon>
    </lineage>
</organism>
<dbReference type="InterPro" id="IPR035649">
    <property type="entry name" value="EFG_V"/>
</dbReference>
<dbReference type="NCBIfam" id="TIGR00231">
    <property type="entry name" value="small_GTP"/>
    <property type="match status" value="1"/>
</dbReference>
<feature type="domain" description="Tr-type G" evidence="9">
    <location>
        <begin position="8"/>
        <end position="290"/>
    </location>
</feature>
<dbReference type="NCBIfam" id="TIGR00484">
    <property type="entry name" value="EF-G"/>
    <property type="match status" value="1"/>
</dbReference>
<feature type="binding site" evidence="8">
    <location>
        <begin position="88"/>
        <end position="92"/>
    </location>
    <ligand>
        <name>GTP</name>
        <dbReference type="ChEBI" id="CHEBI:37565"/>
    </ligand>
</feature>
<feature type="binding site" evidence="8">
    <location>
        <begin position="142"/>
        <end position="145"/>
    </location>
    <ligand>
        <name>GTP</name>
        <dbReference type="ChEBI" id="CHEBI:37565"/>
    </ligand>
</feature>
<dbReference type="Pfam" id="PF03764">
    <property type="entry name" value="EFG_IV"/>
    <property type="match status" value="1"/>
</dbReference>
<dbReference type="Gene3D" id="3.30.230.10">
    <property type="match status" value="1"/>
</dbReference>
<dbReference type="Pfam" id="PF00679">
    <property type="entry name" value="EFG_C"/>
    <property type="match status" value="1"/>
</dbReference>
<dbReference type="InterPro" id="IPR000795">
    <property type="entry name" value="T_Tr_GTP-bd_dom"/>
</dbReference>
<dbReference type="GO" id="GO:0003924">
    <property type="term" value="F:GTPase activity"/>
    <property type="evidence" value="ECO:0007669"/>
    <property type="project" value="InterPro"/>
</dbReference>
<dbReference type="SUPFAM" id="SSF54211">
    <property type="entry name" value="Ribosomal protein S5 domain 2-like"/>
    <property type="match status" value="1"/>
</dbReference>
<dbReference type="SUPFAM" id="SSF54980">
    <property type="entry name" value="EF-G C-terminal domain-like"/>
    <property type="match status" value="2"/>
</dbReference>
<dbReference type="FunFam" id="2.40.30.10:FF:000006">
    <property type="entry name" value="Elongation factor G"/>
    <property type="match status" value="1"/>
</dbReference>
<keyword evidence="5 8" id="KW-0648">Protein biosynthesis</keyword>
<dbReference type="GO" id="GO:0097216">
    <property type="term" value="F:guanosine tetraphosphate binding"/>
    <property type="evidence" value="ECO:0007669"/>
    <property type="project" value="UniProtKB-ARBA"/>
</dbReference>
<dbReference type="FunFam" id="3.30.70.240:FF:000001">
    <property type="entry name" value="Elongation factor G"/>
    <property type="match status" value="1"/>
</dbReference>
<dbReference type="InterPro" id="IPR004540">
    <property type="entry name" value="Transl_elong_EFG/EF2"/>
</dbReference>
<evidence type="ECO:0000256" key="2">
    <source>
        <dbReference type="ARBA" id="ARBA00017872"/>
    </source>
</evidence>
<dbReference type="Gene3D" id="2.40.30.10">
    <property type="entry name" value="Translation factors"/>
    <property type="match status" value="1"/>
</dbReference>
<dbReference type="Pfam" id="PF03144">
    <property type="entry name" value="GTP_EFTU_D2"/>
    <property type="match status" value="1"/>
</dbReference>
<name>A0A209ABF1_YERIN</name>
<gene>
    <name evidence="8" type="primary">fusA</name>
    <name evidence="10" type="ORF">CBW57_01860</name>
</gene>
<keyword evidence="3 8" id="KW-0547">Nucleotide-binding</keyword>
<dbReference type="Gene3D" id="3.40.50.300">
    <property type="entry name" value="P-loop containing nucleotide triphosphate hydrolases"/>
    <property type="match status" value="1"/>
</dbReference>
<comment type="similarity">
    <text evidence="1 8">Belongs to the TRAFAC class translation factor GTPase superfamily. Classic translation factor GTPase family. EF-G/EF-2 subfamily.</text>
</comment>
<evidence type="ECO:0000256" key="7">
    <source>
        <dbReference type="ARBA" id="ARBA00024731"/>
    </source>
</evidence>
<dbReference type="PRINTS" id="PR00315">
    <property type="entry name" value="ELONGATNFCT"/>
</dbReference>
<dbReference type="GO" id="GO:0003746">
    <property type="term" value="F:translation elongation factor activity"/>
    <property type="evidence" value="ECO:0007669"/>
    <property type="project" value="UniProtKB-UniRule"/>
</dbReference>
<dbReference type="AlphaFoldDB" id="A0A209ABF1"/>
<proteinExistence type="inferred from homology"/>
<evidence type="ECO:0000259" key="9">
    <source>
        <dbReference type="PROSITE" id="PS51722"/>
    </source>
</evidence>
<dbReference type="InterPro" id="IPR027417">
    <property type="entry name" value="P-loop_NTPase"/>
</dbReference>
<dbReference type="InterPro" id="IPR047872">
    <property type="entry name" value="EFG_IV"/>
</dbReference>
<reference evidence="10 11" key="1">
    <citation type="submission" date="2017-05" db="EMBL/GenBank/DDBJ databases">
        <title>Whole genome sequencing of Yersinia kristensenii.</title>
        <authorList>
            <person name="Campioni F."/>
        </authorList>
    </citation>
    <scope>NUCLEOTIDE SEQUENCE [LARGE SCALE GENOMIC DNA]</scope>
    <source>
        <strain evidence="10 11">CFSAN060536</strain>
    </source>
</reference>
<comment type="caution">
    <text evidence="10">The sequence shown here is derived from an EMBL/GenBank/DDBJ whole genome shotgun (WGS) entry which is preliminary data.</text>
</comment>
<dbReference type="CDD" id="cd01434">
    <property type="entry name" value="EFG_mtEFG1_IV"/>
    <property type="match status" value="1"/>
</dbReference>
<evidence type="ECO:0000256" key="4">
    <source>
        <dbReference type="ARBA" id="ARBA00022768"/>
    </source>
</evidence>
<dbReference type="SMART" id="SM00889">
    <property type="entry name" value="EFG_IV"/>
    <property type="match status" value="1"/>
</dbReference>
<evidence type="ECO:0000256" key="6">
    <source>
        <dbReference type="ARBA" id="ARBA00023134"/>
    </source>
</evidence>
<sequence>MARKTPIERYRNIGISAHIDAGKTTTTERILFYTGVNHKIGEVHDGAATMDWMEQEQERGITITSAATTCFWSGMAKQYEPHHVNIIDTPGHVDFTIEVERSMRVLDGAVMVYCAVGGVQPQSETVWRQANKYKVPRIAFVNKMDRMGANFLKVVGQIKSRLGATPVPLQLAIGAEEKFTGIIDLVKMKAINWNEADQGVTFEYEEIPADMVELAAEWHQNLVESAAEASEELMDKYLGGEELTEAEIKKALRQRVLRNEVILVTCGSAFKNKGVQAMLDAVIDYLPAPTDVEAINGILDDGKDTPAVRHSDDKEPFSALAFKIATDPFVGNLTFFRVYSGVVNSGDTVLNSVRSQRERLGRIVQMHANKREEIKEVRAGDIAAAIGLKDVTTGDTLCDPASPIILERMEFPEPVISVAVEPKTKADQEKMGMALGRLAKEDPSFRVWTDEESGQTIIAGMGELHLDILVDRMRREFNVEANVGKPQVAYRETIRDTVKDVEGKHAKQSGGRGQYGHVVIDMSPLPPGGAGYEFVNEIVGGSIPKEFIPAVDKGIQEQLKSGPLAGYPVVDVKIRLHYGSYHDVDSSELAFKLAGSIAFKEGFKRAKPVLLEPIMKVEVETPEDYMGDVMGDLNRRRGIIEGMEDTATGKTVRVKVPLSEMFGYATDLRSQTQGRASYSMEFLEYAEAPSNVAKAVIEARGK</sequence>
<dbReference type="InterPro" id="IPR004161">
    <property type="entry name" value="EFTu-like_2"/>
</dbReference>
<dbReference type="InterPro" id="IPR014721">
    <property type="entry name" value="Ribsml_uS5_D2-typ_fold_subgr"/>
</dbReference>
<dbReference type="InterPro" id="IPR020568">
    <property type="entry name" value="Ribosomal_Su5_D2-typ_SF"/>
</dbReference>
<dbReference type="PROSITE" id="PS00301">
    <property type="entry name" value="G_TR_1"/>
    <property type="match status" value="1"/>
</dbReference>
<feature type="binding site" evidence="8">
    <location>
        <begin position="17"/>
        <end position="24"/>
    </location>
    <ligand>
        <name>GTP</name>
        <dbReference type="ChEBI" id="CHEBI:37565"/>
    </ligand>
</feature>
<dbReference type="InterPro" id="IPR041095">
    <property type="entry name" value="EFG_II"/>
</dbReference>
<dbReference type="PROSITE" id="PS51722">
    <property type="entry name" value="G_TR_2"/>
    <property type="match status" value="1"/>
</dbReference>
<dbReference type="CDD" id="cd16262">
    <property type="entry name" value="EFG_III"/>
    <property type="match status" value="1"/>
</dbReference>
<dbReference type="InterPro" id="IPR035647">
    <property type="entry name" value="EFG_III/V"/>
</dbReference>
<dbReference type="GO" id="GO:0032790">
    <property type="term" value="P:ribosome disassembly"/>
    <property type="evidence" value="ECO:0007669"/>
    <property type="project" value="TreeGrafter"/>
</dbReference>
<dbReference type="HAMAP" id="MF_00054_B">
    <property type="entry name" value="EF_G_EF_2_B"/>
    <property type="match status" value="1"/>
</dbReference>
<dbReference type="NCBIfam" id="NF009381">
    <property type="entry name" value="PRK12740.1-5"/>
    <property type="match status" value="1"/>
</dbReference>
<dbReference type="SUPFAM" id="SSF50447">
    <property type="entry name" value="Translation proteins"/>
    <property type="match status" value="1"/>
</dbReference>
<dbReference type="Gene3D" id="3.30.70.870">
    <property type="entry name" value="Elongation Factor G (Translational Gtpase), domain 3"/>
    <property type="match status" value="1"/>
</dbReference>
<dbReference type="CDD" id="cd03713">
    <property type="entry name" value="EFG_mtEFG_C"/>
    <property type="match status" value="1"/>
</dbReference>